<feature type="region of interest" description="Disordered" evidence="1">
    <location>
        <begin position="27"/>
        <end position="55"/>
    </location>
</feature>
<name>A0ABQ0KWH2_MYCCL</name>
<organism evidence="3 4">
    <name type="scientific">Mycena chlorophos</name>
    <name type="common">Agaric fungus</name>
    <name type="synonym">Agaricus chlorophos</name>
    <dbReference type="NCBI Taxonomy" id="658473"/>
    <lineage>
        <taxon>Eukaryota</taxon>
        <taxon>Fungi</taxon>
        <taxon>Dikarya</taxon>
        <taxon>Basidiomycota</taxon>
        <taxon>Agaricomycotina</taxon>
        <taxon>Agaricomycetes</taxon>
        <taxon>Agaricomycetidae</taxon>
        <taxon>Agaricales</taxon>
        <taxon>Marasmiineae</taxon>
        <taxon>Mycenaceae</taxon>
        <taxon>Mycena</taxon>
    </lineage>
</organism>
<gene>
    <name evidence="3" type="ORF">MCHLO_00821</name>
</gene>
<evidence type="ECO:0000313" key="3">
    <source>
        <dbReference type="EMBL" id="GAT43128.1"/>
    </source>
</evidence>
<keyword evidence="4" id="KW-1185">Reference proteome</keyword>
<evidence type="ECO:0000256" key="2">
    <source>
        <dbReference type="SAM" id="SignalP"/>
    </source>
</evidence>
<reference evidence="3" key="1">
    <citation type="submission" date="2014-09" db="EMBL/GenBank/DDBJ databases">
        <title>Genome sequence of the luminous mushroom Mycena chlorophos for searching fungal bioluminescence genes.</title>
        <authorList>
            <person name="Tanaka Y."/>
            <person name="Kasuga D."/>
            <person name="Oba Y."/>
            <person name="Hase S."/>
            <person name="Sato K."/>
            <person name="Oba Y."/>
            <person name="Sakakibara Y."/>
        </authorList>
    </citation>
    <scope>NUCLEOTIDE SEQUENCE</scope>
</reference>
<accession>A0ABQ0KWH2</accession>
<proteinExistence type="predicted"/>
<feature type="signal peptide" evidence="2">
    <location>
        <begin position="1"/>
        <end position="16"/>
    </location>
</feature>
<evidence type="ECO:0000256" key="1">
    <source>
        <dbReference type="SAM" id="MobiDB-lite"/>
    </source>
</evidence>
<keyword evidence="2" id="KW-0732">Signal</keyword>
<evidence type="ECO:0000313" key="4">
    <source>
        <dbReference type="Proteomes" id="UP000815677"/>
    </source>
</evidence>
<feature type="compositionally biased region" description="Polar residues" evidence="1">
    <location>
        <begin position="27"/>
        <end position="40"/>
    </location>
</feature>
<dbReference type="Proteomes" id="UP000815677">
    <property type="component" value="Unassembled WGS sequence"/>
</dbReference>
<sequence length="80" mass="8701">MHHVCLSRTAIRGILALRARCSLLPTMTTPSSLSPAQSPTSNKSSKMGGVGKKKKASWAERINTWIAKAKFRVCSSKLQC</sequence>
<feature type="chain" id="PRO_5047085018" description="Secreted protein" evidence="2">
    <location>
        <begin position="17"/>
        <end position="80"/>
    </location>
</feature>
<dbReference type="EMBL" id="DF838632">
    <property type="protein sequence ID" value="GAT43128.1"/>
    <property type="molecule type" value="Genomic_DNA"/>
</dbReference>
<evidence type="ECO:0008006" key="5">
    <source>
        <dbReference type="Google" id="ProtNLM"/>
    </source>
</evidence>
<protein>
    <recommendedName>
        <fullName evidence="5">Secreted protein</fullName>
    </recommendedName>
</protein>